<evidence type="ECO:0000259" key="7">
    <source>
        <dbReference type="PROSITE" id="PS50157"/>
    </source>
</evidence>
<dbReference type="Gene3D" id="3.30.160.60">
    <property type="entry name" value="Classic Zinc Finger"/>
    <property type="match status" value="4"/>
</dbReference>
<dbReference type="GO" id="GO:0008270">
    <property type="term" value="F:zinc ion binding"/>
    <property type="evidence" value="ECO:0007669"/>
    <property type="project" value="UniProtKB-KW"/>
</dbReference>
<sequence>MEVLANAAVAEICELVDNGYAVLHLEISRGQKENEALRRKLRLMELKVSRVSALRAGMGSSILAHSRSRAHLGMESKRTTSELPCRRAIDSQIVTSLFRDEKSESDTGQTNTQRKPATLNVIKPKSQTIKEERQEDVWENIDGGARLSNEALNPSVDEGEMHSNIDTEAAQPISKQENTSSCLWVRGETDSKGLLPEANKNLSANKIPQNTGLDSGDGILDPVSFDCMMFEPARPLETLSTQVSGADIPECSYSHVEPVPSDSDQGFPFAISNPGRSMTEHKQNVAYRDNRQRAQLSSDEPHTTVRKGMDTESSALVLTEGWVSHEGQNNNAASYNREGAAGKLFICTFCGKTLACLKNLKTHLRVHTGEKPFSCMQCGKRFSDSSNLKRHQSVHTGERRYGCSHCGKRFAQSGSLKVHLSVHTGCKQFRCPQCGKTFISGNHLKRHISVHEGERLLPTTFQ</sequence>
<dbReference type="Proteomes" id="UP001557470">
    <property type="component" value="Unassembled WGS sequence"/>
</dbReference>
<name>A0ABD0WA36_UMBPY</name>
<dbReference type="PROSITE" id="PS00028">
    <property type="entry name" value="ZINC_FINGER_C2H2_1"/>
    <property type="match status" value="4"/>
</dbReference>
<feature type="domain" description="C2H2-type" evidence="7">
    <location>
        <begin position="429"/>
        <end position="456"/>
    </location>
</feature>
<evidence type="ECO:0000256" key="5">
    <source>
        <dbReference type="ARBA" id="ARBA00023242"/>
    </source>
</evidence>
<dbReference type="SMART" id="SM00355">
    <property type="entry name" value="ZnF_C2H2"/>
    <property type="match status" value="4"/>
</dbReference>
<reference evidence="8 9" key="1">
    <citation type="submission" date="2024-06" db="EMBL/GenBank/DDBJ databases">
        <authorList>
            <person name="Pan Q."/>
            <person name="Wen M."/>
            <person name="Jouanno E."/>
            <person name="Zahm M."/>
            <person name="Klopp C."/>
            <person name="Cabau C."/>
            <person name="Louis A."/>
            <person name="Berthelot C."/>
            <person name="Parey E."/>
            <person name="Roest Crollius H."/>
            <person name="Montfort J."/>
            <person name="Robinson-Rechavi M."/>
            <person name="Bouchez O."/>
            <person name="Lampietro C."/>
            <person name="Lopez Roques C."/>
            <person name="Donnadieu C."/>
            <person name="Postlethwait J."/>
            <person name="Bobe J."/>
            <person name="Verreycken H."/>
            <person name="Guiguen Y."/>
        </authorList>
    </citation>
    <scope>NUCLEOTIDE SEQUENCE [LARGE SCALE GENOMIC DNA]</scope>
    <source>
        <strain evidence="8">Up_M1</strain>
        <tissue evidence="8">Testis</tissue>
    </source>
</reference>
<keyword evidence="2" id="KW-0677">Repeat</keyword>
<dbReference type="InterPro" id="IPR013087">
    <property type="entry name" value="Znf_C2H2_type"/>
</dbReference>
<evidence type="ECO:0000256" key="1">
    <source>
        <dbReference type="ARBA" id="ARBA00022723"/>
    </source>
</evidence>
<evidence type="ECO:0000256" key="3">
    <source>
        <dbReference type="ARBA" id="ARBA00022771"/>
    </source>
</evidence>
<dbReference type="AlphaFoldDB" id="A0ABD0WA36"/>
<dbReference type="FunFam" id="3.30.160.60:FF:000100">
    <property type="entry name" value="Zinc finger 45-like"/>
    <property type="match status" value="2"/>
</dbReference>
<organism evidence="8 9">
    <name type="scientific">Umbra pygmaea</name>
    <name type="common">Eastern mudminnow</name>
    <dbReference type="NCBI Taxonomy" id="75934"/>
    <lineage>
        <taxon>Eukaryota</taxon>
        <taxon>Metazoa</taxon>
        <taxon>Chordata</taxon>
        <taxon>Craniata</taxon>
        <taxon>Vertebrata</taxon>
        <taxon>Euteleostomi</taxon>
        <taxon>Actinopterygii</taxon>
        <taxon>Neopterygii</taxon>
        <taxon>Teleostei</taxon>
        <taxon>Protacanthopterygii</taxon>
        <taxon>Esociformes</taxon>
        <taxon>Umbridae</taxon>
        <taxon>Umbra</taxon>
    </lineage>
</organism>
<dbReference type="FunFam" id="3.30.160.60:FF:000446">
    <property type="entry name" value="Zinc finger protein"/>
    <property type="match status" value="1"/>
</dbReference>
<dbReference type="FunFam" id="3.30.160.60:FF:002343">
    <property type="entry name" value="Zinc finger protein 33A"/>
    <property type="match status" value="1"/>
</dbReference>
<keyword evidence="5" id="KW-0539">Nucleus</keyword>
<dbReference type="PROSITE" id="PS50157">
    <property type="entry name" value="ZINC_FINGER_C2H2_2"/>
    <property type="match status" value="4"/>
</dbReference>
<accession>A0ABD0WA36</accession>
<dbReference type="PANTHER" id="PTHR23235">
    <property type="entry name" value="KRUEPPEL-LIKE TRANSCRIPTION FACTOR"/>
    <property type="match status" value="1"/>
</dbReference>
<feature type="domain" description="C2H2-type" evidence="7">
    <location>
        <begin position="401"/>
        <end position="428"/>
    </location>
</feature>
<dbReference type="Pfam" id="PF00096">
    <property type="entry name" value="zf-C2H2"/>
    <property type="match status" value="3"/>
</dbReference>
<dbReference type="SUPFAM" id="SSF57667">
    <property type="entry name" value="beta-beta-alpha zinc fingers"/>
    <property type="match status" value="2"/>
</dbReference>
<proteinExistence type="predicted"/>
<dbReference type="InterPro" id="IPR036236">
    <property type="entry name" value="Znf_C2H2_sf"/>
</dbReference>
<keyword evidence="9" id="KW-1185">Reference proteome</keyword>
<dbReference type="PANTHER" id="PTHR23235:SF142">
    <property type="entry name" value="ZINC FINGER PROTEIN 384"/>
    <property type="match status" value="1"/>
</dbReference>
<evidence type="ECO:0000256" key="6">
    <source>
        <dbReference type="PROSITE-ProRule" id="PRU00042"/>
    </source>
</evidence>
<keyword evidence="4" id="KW-0862">Zinc</keyword>
<gene>
    <name evidence="8" type="ORF">UPYG_G00297140</name>
</gene>
<feature type="domain" description="C2H2-type" evidence="7">
    <location>
        <begin position="373"/>
        <end position="400"/>
    </location>
</feature>
<evidence type="ECO:0000313" key="8">
    <source>
        <dbReference type="EMBL" id="KAL0966588.1"/>
    </source>
</evidence>
<dbReference type="GO" id="GO:0003677">
    <property type="term" value="F:DNA binding"/>
    <property type="evidence" value="ECO:0007669"/>
    <property type="project" value="UniProtKB-KW"/>
</dbReference>
<evidence type="ECO:0000256" key="4">
    <source>
        <dbReference type="ARBA" id="ARBA00022833"/>
    </source>
</evidence>
<dbReference type="EMBL" id="JAGEUA010000009">
    <property type="protein sequence ID" value="KAL0966588.1"/>
    <property type="molecule type" value="Genomic_DNA"/>
</dbReference>
<protein>
    <recommendedName>
        <fullName evidence="7">C2H2-type domain-containing protein</fullName>
    </recommendedName>
</protein>
<evidence type="ECO:0000313" key="9">
    <source>
        <dbReference type="Proteomes" id="UP001557470"/>
    </source>
</evidence>
<keyword evidence="1" id="KW-0479">Metal-binding</keyword>
<comment type="caution">
    <text evidence="8">The sequence shown here is derived from an EMBL/GenBank/DDBJ whole genome shotgun (WGS) entry which is preliminary data.</text>
</comment>
<feature type="domain" description="C2H2-type" evidence="7">
    <location>
        <begin position="345"/>
        <end position="372"/>
    </location>
</feature>
<keyword evidence="3 6" id="KW-0863">Zinc-finger</keyword>
<evidence type="ECO:0000256" key="2">
    <source>
        <dbReference type="ARBA" id="ARBA00022737"/>
    </source>
</evidence>